<dbReference type="InterPro" id="IPR013087">
    <property type="entry name" value="Znf_C2H2_type"/>
</dbReference>
<evidence type="ECO:0000259" key="3">
    <source>
        <dbReference type="PROSITE" id="PS50157"/>
    </source>
</evidence>
<evidence type="ECO:0000313" key="5">
    <source>
        <dbReference type="Proteomes" id="UP000054270"/>
    </source>
</evidence>
<gene>
    <name evidence="4" type="ORF">HYPSUDRAFT_202248</name>
</gene>
<keyword evidence="1" id="KW-0862">Zinc</keyword>
<sequence length="349" mass="37919">MPAPVTVTPYERFGELEALVQQAESIQRLNGGRETCPYICYYNLPSGIACGKDFSVRYELKRHLRTHLGIRPHVCKPCTVAWNNWASQGRSGKEPDIYKAVQKHNLTTHIERMHKSQASGLAPYPSEHPQVPYLPVGKRARGVAPDKPVYEEHANMQPFYAPQSLYPKLDNTANPSMASTICPTCYSTHGCFCQNSARAIPAAHSGQQIPFGGQGSGSYSSGGRENTGGSGDSSLWEYSNGPSSGGYPTTSSSGQFMFAGDLAHSGHHMPTLYQGSCDYGQITSQLSPQHAGAQNPAASNHFGLSFSPPSGAFEGMDTASYVRSIYESCTDDEKLAIRNMASDVRFTYQ</sequence>
<dbReference type="AlphaFoldDB" id="A0A0D2P0J6"/>
<keyword evidence="5" id="KW-1185">Reference proteome</keyword>
<evidence type="ECO:0000256" key="2">
    <source>
        <dbReference type="SAM" id="MobiDB-lite"/>
    </source>
</evidence>
<evidence type="ECO:0000256" key="1">
    <source>
        <dbReference type="PROSITE-ProRule" id="PRU00042"/>
    </source>
</evidence>
<organism evidence="4 5">
    <name type="scientific">Hypholoma sublateritium (strain FD-334 SS-4)</name>
    <dbReference type="NCBI Taxonomy" id="945553"/>
    <lineage>
        <taxon>Eukaryota</taxon>
        <taxon>Fungi</taxon>
        <taxon>Dikarya</taxon>
        <taxon>Basidiomycota</taxon>
        <taxon>Agaricomycotina</taxon>
        <taxon>Agaricomycetes</taxon>
        <taxon>Agaricomycetidae</taxon>
        <taxon>Agaricales</taxon>
        <taxon>Agaricineae</taxon>
        <taxon>Strophariaceae</taxon>
        <taxon>Hypholoma</taxon>
    </lineage>
</organism>
<dbReference type="Gene3D" id="3.30.160.60">
    <property type="entry name" value="Classic Zinc Finger"/>
    <property type="match status" value="1"/>
</dbReference>
<dbReference type="InterPro" id="IPR036236">
    <property type="entry name" value="Znf_C2H2_sf"/>
</dbReference>
<dbReference type="Proteomes" id="UP000054270">
    <property type="component" value="Unassembled WGS sequence"/>
</dbReference>
<reference evidence="5" key="1">
    <citation type="submission" date="2014-04" db="EMBL/GenBank/DDBJ databases">
        <title>Evolutionary Origins and Diversification of the Mycorrhizal Mutualists.</title>
        <authorList>
            <consortium name="DOE Joint Genome Institute"/>
            <consortium name="Mycorrhizal Genomics Consortium"/>
            <person name="Kohler A."/>
            <person name="Kuo A."/>
            <person name="Nagy L.G."/>
            <person name="Floudas D."/>
            <person name="Copeland A."/>
            <person name="Barry K.W."/>
            <person name="Cichocki N."/>
            <person name="Veneault-Fourrey C."/>
            <person name="LaButti K."/>
            <person name="Lindquist E.A."/>
            <person name="Lipzen A."/>
            <person name="Lundell T."/>
            <person name="Morin E."/>
            <person name="Murat C."/>
            <person name="Riley R."/>
            <person name="Ohm R."/>
            <person name="Sun H."/>
            <person name="Tunlid A."/>
            <person name="Henrissat B."/>
            <person name="Grigoriev I.V."/>
            <person name="Hibbett D.S."/>
            <person name="Martin F."/>
        </authorList>
    </citation>
    <scope>NUCLEOTIDE SEQUENCE [LARGE SCALE GENOMIC DNA]</scope>
    <source>
        <strain evidence="5">FD-334 SS-4</strain>
    </source>
</reference>
<keyword evidence="1" id="KW-0863">Zinc-finger</keyword>
<name>A0A0D2P0J6_HYPSF</name>
<feature type="domain" description="C2H2-type" evidence="3">
    <location>
        <begin position="38"/>
        <end position="72"/>
    </location>
</feature>
<dbReference type="OrthoDB" id="3437960at2759"/>
<evidence type="ECO:0000313" key="4">
    <source>
        <dbReference type="EMBL" id="KJA22221.1"/>
    </source>
</evidence>
<dbReference type="EMBL" id="KN817551">
    <property type="protein sequence ID" value="KJA22221.1"/>
    <property type="molecule type" value="Genomic_DNA"/>
</dbReference>
<dbReference type="SUPFAM" id="SSF57667">
    <property type="entry name" value="beta-beta-alpha zinc fingers"/>
    <property type="match status" value="1"/>
</dbReference>
<keyword evidence="1" id="KW-0479">Metal-binding</keyword>
<protein>
    <recommendedName>
        <fullName evidence="3">C2H2-type domain-containing protein</fullName>
    </recommendedName>
</protein>
<feature type="region of interest" description="Disordered" evidence="2">
    <location>
        <begin position="206"/>
        <end position="248"/>
    </location>
</feature>
<proteinExistence type="predicted"/>
<dbReference type="GO" id="GO:0008270">
    <property type="term" value="F:zinc ion binding"/>
    <property type="evidence" value="ECO:0007669"/>
    <property type="project" value="UniProtKB-KW"/>
</dbReference>
<feature type="compositionally biased region" description="Low complexity" evidence="2">
    <location>
        <begin position="238"/>
        <end position="248"/>
    </location>
</feature>
<accession>A0A0D2P0J6</accession>
<dbReference type="PROSITE" id="PS50157">
    <property type="entry name" value="ZINC_FINGER_C2H2_2"/>
    <property type="match status" value="1"/>
</dbReference>